<gene>
    <name evidence="7" type="ORF">E4099_23300</name>
</gene>
<dbReference type="Pfam" id="PF01497">
    <property type="entry name" value="Peripla_BP_2"/>
    <property type="match status" value="1"/>
</dbReference>
<proteinExistence type="inferred from homology"/>
<dbReference type="PANTHER" id="PTHR30532">
    <property type="entry name" value="IRON III DICITRATE-BINDING PERIPLASMIC PROTEIN"/>
    <property type="match status" value="1"/>
</dbReference>
<dbReference type="GO" id="GO:0030288">
    <property type="term" value="C:outer membrane-bounded periplasmic space"/>
    <property type="evidence" value="ECO:0007669"/>
    <property type="project" value="TreeGrafter"/>
</dbReference>
<evidence type="ECO:0000256" key="2">
    <source>
        <dbReference type="ARBA" id="ARBA00008814"/>
    </source>
</evidence>
<evidence type="ECO:0000256" key="5">
    <source>
        <dbReference type="SAM" id="MobiDB-lite"/>
    </source>
</evidence>
<feature type="domain" description="Fe/B12 periplasmic-binding" evidence="6">
    <location>
        <begin position="66"/>
        <end position="343"/>
    </location>
</feature>
<reference evidence="7 8" key="1">
    <citation type="submission" date="2019-03" db="EMBL/GenBank/DDBJ databases">
        <authorList>
            <person name="Gonzalez-Pimentel J.L."/>
        </authorList>
    </citation>
    <scope>NUCLEOTIDE SEQUENCE [LARGE SCALE GENOMIC DNA]</scope>
    <source>
        <strain evidence="7 8">JCM 31289</strain>
    </source>
</reference>
<dbReference type="SUPFAM" id="SSF53807">
    <property type="entry name" value="Helical backbone' metal receptor"/>
    <property type="match status" value="1"/>
</dbReference>
<dbReference type="PROSITE" id="PS51318">
    <property type="entry name" value="TAT"/>
    <property type="match status" value="1"/>
</dbReference>
<keyword evidence="8" id="KW-1185">Reference proteome</keyword>
<evidence type="ECO:0000256" key="3">
    <source>
        <dbReference type="ARBA" id="ARBA00022448"/>
    </source>
</evidence>
<evidence type="ECO:0000256" key="4">
    <source>
        <dbReference type="ARBA" id="ARBA00022729"/>
    </source>
</evidence>
<evidence type="ECO:0000259" key="6">
    <source>
        <dbReference type="PROSITE" id="PS50983"/>
    </source>
</evidence>
<dbReference type="EMBL" id="SRID01000268">
    <property type="protein sequence ID" value="TGA97906.1"/>
    <property type="molecule type" value="Genomic_DNA"/>
</dbReference>
<comment type="subcellular location">
    <subcellularLocation>
        <location evidence="1">Cell envelope</location>
    </subcellularLocation>
</comment>
<dbReference type="PANTHER" id="PTHR30532:SF24">
    <property type="entry name" value="FERRIC ENTEROBACTIN-BINDING PERIPLASMIC PROTEIN FEPB"/>
    <property type="match status" value="1"/>
</dbReference>
<comment type="similarity">
    <text evidence="2">Belongs to the bacterial solute-binding protein 8 family.</text>
</comment>
<feature type="region of interest" description="Disordered" evidence="5">
    <location>
        <begin position="32"/>
        <end position="61"/>
    </location>
</feature>
<comment type="caution">
    <text evidence="7">The sequence shown here is derived from an EMBL/GenBank/DDBJ whole genome shotgun (WGS) entry which is preliminary data.</text>
</comment>
<dbReference type="OrthoDB" id="7941913at2"/>
<evidence type="ECO:0000256" key="1">
    <source>
        <dbReference type="ARBA" id="ARBA00004196"/>
    </source>
</evidence>
<dbReference type="Proteomes" id="UP000297948">
    <property type="component" value="Unassembled WGS sequence"/>
</dbReference>
<dbReference type="InterPro" id="IPR051313">
    <property type="entry name" value="Bact_iron-sidero_bind"/>
</dbReference>
<dbReference type="Gene3D" id="3.40.50.1980">
    <property type="entry name" value="Nitrogenase molybdenum iron protein domain"/>
    <property type="match status" value="2"/>
</dbReference>
<dbReference type="InterPro" id="IPR006311">
    <property type="entry name" value="TAT_signal"/>
</dbReference>
<accession>A0A4Z0GLN7</accession>
<name>A0A4Z0GLN7_9ACTN</name>
<feature type="compositionally biased region" description="Gly residues" evidence="5">
    <location>
        <begin position="34"/>
        <end position="45"/>
    </location>
</feature>
<dbReference type="InterPro" id="IPR002491">
    <property type="entry name" value="ABC_transptr_periplasmic_BD"/>
</dbReference>
<dbReference type="AlphaFoldDB" id="A0A4Z0GLN7"/>
<organism evidence="7 8">
    <name type="scientific">Streptomyces palmae</name>
    <dbReference type="NCBI Taxonomy" id="1701085"/>
    <lineage>
        <taxon>Bacteria</taxon>
        <taxon>Bacillati</taxon>
        <taxon>Actinomycetota</taxon>
        <taxon>Actinomycetes</taxon>
        <taxon>Kitasatosporales</taxon>
        <taxon>Streptomycetaceae</taxon>
        <taxon>Streptomyces</taxon>
    </lineage>
</organism>
<dbReference type="PROSITE" id="PS50983">
    <property type="entry name" value="FE_B12_PBP"/>
    <property type="match status" value="1"/>
</dbReference>
<evidence type="ECO:0000313" key="8">
    <source>
        <dbReference type="Proteomes" id="UP000297948"/>
    </source>
</evidence>
<dbReference type="RefSeq" id="WP_135341072.1">
    <property type="nucleotide sequence ID" value="NZ_JBHLTX010000036.1"/>
</dbReference>
<dbReference type="GO" id="GO:1901678">
    <property type="term" value="P:iron coordination entity transport"/>
    <property type="evidence" value="ECO:0007669"/>
    <property type="project" value="UniProtKB-ARBA"/>
</dbReference>
<evidence type="ECO:0000313" key="7">
    <source>
        <dbReference type="EMBL" id="TGA97906.1"/>
    </source>
</evidence>
<keyword evidence="3" id="KW-0813">Transport</keyword>
<keyword evidence="4" id="KW-0732">Signal</keyword>
<protein>
    <submittedName>
        <fullName evidence="7">ABC transporter substrate-binding protein</fullName>
    </submittedName>
</protein>
<sequence>MPHAGALPLTRRGLLATGGALGLAAVATACGDSKGSGSGGSGQAKGGAWSFTDDRGKKVSRGSTPRRVVAYIASAAALRDFGIDRQIVGVFGPTKLENGKPDPQAGEVDVDRVTVLGNAWGQFNLEKYAALDPDLLISNMFIPGALFYVPEQSEKQILGLAPSVAIGTGQVSLPEPIKRYAELAASLGADLKAPKVVSAKERFEKAAENLRRLTKSSRIKVMACSASPELFYVSNPGANSDLIYFRELGVDLVQPAKTDKGGYYESLSWENADKYGADLLFLDDRTATLQPKDLTGKPTWARLPAVKAGQIIPWSSEPRFSYAGAAPLLEALAKAIQDARKVR</sequence>